<proteinExistence type="predicted"/>
<evidence type="ECO:0000256" key="4">
    <source>
        <dbReference type="SAM" id="MobiDB-lite"/>
    </source>
</evidence>
<evidence type="ECO:0008006" key="7">
    <source>
        <dbReference type="Google" id="ProtNLM"/>
    </source>
</evidence>
<sequence>MPHLSVLPLRAGLAALRLGQPALPGAAGDGLRRAASLRLRPAERPAEAAIDALRGRLRRSPDAVEVVDYGAGSAGSNAPERAVAEVYRRAATGPAWGRFLFGLVRGMKPTGVLELGTNLGLGAAHLAAALALNEAEGAPHGRLVTLEGAPKLAALAAGHLARLGHGVGDDDACRVQVVVGPFAETLGPTAAAEGPFDLVFVDGHHEAAAALAYLATLRPHLADGALVVLDDVEPGRDVRAAWDALTAGPGAPPSFYAGKYGLLVHRPDAPAEAADSDLRGAATAAARETPPLPTSAGDA</sequence>
<dbReference type="PROSITE" id="PS51682">
    <property type="entry name" value="SAM_OMT_I"/>
    <property type="match status" value="1"/>
</dbReference>
<evidence type="ECO:0000256" key="1">
    <source>
        <dbReference type="ARBA" id="ARBA00022603"/>
    </source>
</evidence>
<accession>A0A271IYQ9</accession>
<dbReference type="EMBL" id="MQWD01000001">
    <property type="protein sequence ID" value="PAP76217.1"/>
    <property type="molecule type" value="Genomic_DNA"/>
</dbReference>
<evidence type="ECO:0000313" key="6">
    <source>
        <dbReference type="Proteomes" id="UP000216339"/>
    </source>
</evidence>
<protein>
    <recommendedName>
        <fullName evidence="7">Class I SAM-dependent methyltransferase</fullName>
    </recommendedName>
</protein>
<dbReference type="PANTHER" id="PTHR43167">
    <property type="entry name" value="PUTATIVE (AFU_ORTHOLOGUE AFUA_6G01830)-RELATED"/>
    <property type="match status" value="1"/>
</dbReference>
<organism evidence="5 6">
    <name type="scientific">Rubrivirga marina</name>
    <dbReference type="NCBI Taxonomy" id="1196024"/>
    <lineage>
        <taxon>Bacteria</taxon>
        <taxon>Pseudomonadati</taxon>
        <taxon>Rhodothermota</taxon>
        <taxon>Rhodothermia</taxon>
        <taxon>Rhodothermales</taxon>
        <taxon>Rubricoccaceae</taxon>
        <taxon>Rubrivirga</taxon>
    </lineage>
</organism>
<dbReference type="Gene3D" id="3.40.50.150">
    <property type="entry name" value="Vaccinia Virus protein VP39"/>
    <property type="match status" value="1"/>
</dbReference>
<feature type="region of interest" description="Disordered" evidence="4">
    <location>
        <begin position="271"/>
        <end position="299"/>
    </location>
</feature>
<evidence type="ECO:0000256" key="3">
    <source>
        <dbReference type="ARBA" id="ARBA00022691"/>
    </source>
</evidence>
<name>A0A271IYQ9_9BACT</name>
<dbReference type="PANTHER" id="PTHR43167:SF1">
    <property type="entry name" value="PUTATIVE (AFU_ORTHOLOGUE AFUA_6G01830)-RELATED"/>
    <property type="match status" value="1"/>
</dbReference>
<evidence type="ECO:0000313" key="5">
    <source>
        <dbReference type="EMBL" id="PAP76217.1"/>
    </source>
</evidence>
<reference evidence="5 6" key="1">
    <citation type="submission" date="2016-11" db="EMBL/GenBank/DDBJ databases">
        <title>Study of marine rhodopsin-containing bacteria.</title>
        <authorList>
            <person name="Yoshizawa S."/>
            <person name="Kumagai Y."/>
            <person name="Kogure K."/>
        </authorList>
    </citation>
    <scope>NUCLEOTIDE SEQUENCE [LARGE SCALE GENOMIC DNA]</scope>
    <source>
        <strain evidence="5 6">SAORIC-28</strain>
    </source>
</reference>
<dbReference type="Pfam" id="PF13578">
    <property type="entry name" value="Methyltransf_24"/>
    <property type="match status" value="1"/>
</dbReference>
<keyword evidence="6" id="KW-1185">Reference proteome</keyword>
<dbReference type="SUPFAM" id="SSF53335">
    <property type="entry name" value="S-adenosyl-L-methionine-dependent methyltransferases"/>
    <property type="match status" value="1"/>
</dbReference>
<dbReference type="InterPro" id="IPR002935">
    <property type="entry name" value="SAM_O-MeTrfase"/>
</dbReference>
<dbReference type="GO" id="GO:0008171">
    <property type="term" value="F:O-methyltransferase activity"/>
    <property type="evidence" value="ECO:0007669"/>
    <property type="project" value="InterPro"/>
</dbReference>
<dbReference type="AlphaFoldDB" id="A0A271IYQ9"/>
<gene>
    <name evidence="5" type="ORF">BSZ37_07050</name>
</gene>
<comment type="caution">
    <text evidence="5">The sequence shown here is derived from an EMBL/GenBank/DDBJ whole genome shotgun (WGS) entry which is preliminary data.</text>
</comment>
<dbReference type="Proteomes" id="UP000216339">
    <property type="component" value="Unassembled WGS sequence"/>
</dbReference>
<dbReference type="GO" id="GO:0032259">
    <property type="term" value="P:methylation"/>
    <property type="evidence" value="ECO:0007669"/>
    <property type="project" value="UniProtKB-KW"/>
</dbReference>
<keyword evidence="2" id="KW-0808">Transferase</keyword>
<dbReference type="RefSeq" id="WP_095509865.1">
    <property type="nucleotide sequence ID" value="NZ_MQWD01000001.1"/>
</dbReference>
<keyword evidence="1" id="KW-0489">Methyltransferase</keyword>
<dbReference type="OrthoDB" id="5464618at2"/>
<keyword evidence="3" id="KW-0949">S-adenosyl-L-methionine</keyword>
<dbReference type="InterPro" id="IPR029063">
    <property type="entry name" value="SAM-dependent_MTases_sf"/>
</dbReference>
<evidence type="ECO:0000256" key="2">
    <source>
        <dbReference type="ARBA" id="ARBA00022679"/>
    </source>
</evidence>